<evidence type="ECO:0000256" key="1">
    <source>
        <dbReference type="SAM" id="MobiDB-lite"/>
    </source>
</evidence>
<sequence>MSAMQDPKDTHVVSRNSSHENERTPDGGQTPRVSDTLANARGGPDADHHIEAAANTVVDEESGASGAGEPEGRIEPLKRR</sequence>
<dbReference type="Proteomes" id="UP000432089">
    <property type="component" value="Unassembled WGS sequence"/>
</dbReference>
<organism evidence="2 3">
    <name type="scientific">Plantimonas leprariae</name>
    <dbReference type="NCBI Taxonomy" id="2615207"/>
    <lineage>
        <taxon>Bacteria</taxon>
        <taxon>Pseudomonadati</taxon>
        <taxon>Pseudomonadota</taxon>
        <taxon>Alphaproteobacteria</taxon>
        <taxon>Hyphomicrobiales</taxon>
        <taxon>Aurantimonadaceae</taxon>
        <taxon>Plantimonas</taxon>
    </lineage>
</organism>
<name>A0A7V7PQT6_9HYPH</name>
<proteinExistence type="predicted"/>
<dbReference type="AlphaFoldDB" id="A0A7V7PQT6"/>
<accession>A0A7V7PQT6</accession>
<reference evidence="2 3" key="1">
    <citation type="submission" date="2019-09" db="EMBL/GenBank/DDBJ databases">
        <title>YIM 132180 draft genome.</title>
        <authorList>
            <person name="Zhang K."/>
        </authorList>
    </citation>
    <scope>NUCLEOTIDE SEQUENCE [LARGE SCALE GENOMIC DNA]</scope>
    <source>
        <strain evidence="2 3">YIM 132180</strain>
    </source>
</reference>
<comment type="caution">
    <text evidence="2">The sequence shown here is derived from an EMBL/GenBank/DDBJ whole genome shotgun (WGS) entry which is preliminary data.</text>
</comment>
<keyword evidence="3" id="KW-1185">Reference proteome</keyword>
<protein>
    <submittedName>
        <fullName evidence="2">Uncharacterized protein</fullName>
    </submittedName>
</protein>
<evidence type="ECO:0000313" key="2">
    <source>
        <dbReference type="EMBL" id="KAB0680787.1"/>
    </source>
</evidence>
<dbReference type="EMBL" id="VZDO01000004">
    <property type="protein sequence ID" value="KAB0680787.1"/>
    <property type="molecule type" value="Genomic_DNA"/>
</dbReference>
<feature type="compositionally biased region" description="Basic and acidic residues" evidence="1">
    <location>
        <begin position="1"/>
        <end position="25"/>
    </location>
</feature>
<feature type="region of interest" description="Disordered" evidence="1">
    <location>
        <begin position="1"/>
        <end position="80"/>
    </location>
</feature>
<feature type="compositionally biased region" description="Basic and acidic residues" evidence="1">
    <location>
        <begin position="70"/>
        <end position="80"/>
    </location>
</feature>
<evidence type="ECO:0000313" key="3">
    <source>
        <dbReference type="Proteomes" id="UP000432089"/>
    </source>
</evidence>
<gene>
    <name evidence="2" type="ORF">F6X38_07285</name>
</gene>